<dbReference type="EMBL" id="JAFNEN010000382">
    <property type="protein sequence ID" value="KAG8184222.1"/>
    <property type="molecule type" value="Genomic_DNA"/>
</dbReference>
<name>A0AAV6UIL1_9ARAC</name>
<sequence>MASTVLRPTARTWSTTLVEATLDDLARLWHKLYSINLFKAIKDFSRKPLVSIKISLHRLWHEPHSSKNLVNDFSRKPL</sequence>
<gene>
    <name evidence="1" type="ORF">JTE90_013199</name>
</gene>
<proteinExistence type="predicted"/>
<comment type="caution">
    <text evidence="1">The sequence shown here is derived from an EMBL/GenBank/DDBJ whole genome shotgun (WGS) entry which is preliminary data.</text>
</comment>
<accession>A0AAV6UIL1</accession>
<evidence type="ECO:0000313" key="2">
    <source>
        <dbReference type="Proteomes" id="UP000827092"/>
    </source>
</evidence>
<protein>
    <submittedName>
        <fullName evidence="1">Uncharacterized protein</fullName>
    </submittedName>
</protein>
<reference evidence="1 2" key="1">
    <citation type="journal article" date="2022" name="Nat. Ecol. Evol.">
        <title>A masculinizing supergene underlies an exaggerated male reproductive morph in a spider.</title>
        <authorList>
            <person name="Hendrickx F."/>
            <person name="De Corte Z."/>
            <person name="Sonet G."/>
            <person name="Van Belleghem S.M."/>
            <person name="Kostlbacher S."/>
            <person name="Vangestel C."/>
        </authorList>
    </citation>
    <scope>NUCLEOTIDE SEQUENCE [LARGE SCALE GENOMIC DNA]</scope>
    <source>
        <strain evidence="1">W744_W776</strain>
    </source>
</reference>
<keyword evidence="2" id="KW-1185">Reference proteome</keyword>
<organism evidence="1 2">
    <name type="scientific">Oedothorax gibbosus</name>
    <dbReference type="NCBI Taxonomy" id="931172"/>
    <lineage>
        <taxon>Eukaryota</taxon>
        <taxon>Metazoa</taxon>
        <taxon>Ecdysozoa</taxon>
        <taxon>Arthropoda</taxon>
        <taxon>Chelicerata</taxon>
        <taxon>Arachnida</taxon>
        <taxon>Araneae</taxon>
        <taxon>Araneomorphae</taxon>
        <taxon>Entelegynae</taxon>
        <taxon>Araneoidea</taxon>
        <taxon>Linyphiidae</taxon>
        <taxon>Erigoninae</taxon>
        <taxon>Oedothorax</taxon>
    </lineage>
</organism>
<evidence type="ECO:0000313" key="1">
    <source>
        <dbReference type="EMBL" id="KAG8184222.1"/>
    </source>
</evidence>
<dbReference type="AlphaFoldDB" id="A0AAV6UIL1"/>
<dbReference type="Proteomes" id="UP000827092">
    <property type="component" value="Unassembled WGS sequence"/>
</dbReference>